<gene>
    <name evidence="1" type="ORF">IFM89_036461</name>
</gene>
<dbReference type="PANTHER" id="PTHR36702:SF1">
    <property type="entry name" value="HOLLIDAY JUNCTION RESOLVASE"/>
    <property type="match status" value="1"/>
</dbReference>
<evidence type="ECO:0000313" key="1">
    <source>
        <dbReference type="EMBL" id="KAF9626600.1"/>
    </source>
</evidence>
<dbReference type="Proteomes" id="UP000631114">
    <property type="component" value="Unassembled WGS sequence"/>
</dbReference>
<comment type="caution">
    <text evidence="1">The sequence shown here is derived from an EMBL/GenBank/DDBJ whole genome shotgun (WGS) entry which is preliminary data.</text>
</comment>
<sequence length="180" mass="20460">MNTSSTTLIKEFFSVTCQSLPTTRILLIGRVLLFLDLLKSSLDLGEEVRLGIAKKFNWLFCYLIDGDVYSIVLDLHMPVVKVVGSASELVWQPIFLSIMYTLSPIWQFFPHDAAVSSDIDIGGEANEDSFMFELKAFLEKEVALHEVDSVYDTMKIDNENQVNKKRKLPYEISEGMSFFA</sequence>
<dbReference type="EMBL" id="JADFTS010000001">
    <property type="protein sequence ID" value="KAF9626600.1"/>
    <property type="molecule type" value="Genomic_DNA"/>
</dbReference>
<dbReference type="AlphaFoldDB" id="A0A835IWS4"/>
<protein>
    <submittedName>
        <fullName evidence="1">Uncharacterized protein</fullName>
    </submittedName>
</protein>
<dbReference type="Pfam" id="PF14868">
    <property type="entry name" value="DUF4487"/>
    <property type="match status" value="1"/>
</dbReference>
<dbReference type="PANTHER" id="PTHR36702">
    <property type="entry name" value="HOLLIDAY JUNCTION RESOLVASE"/>
    <property type="match status" value="1"/>
</dbReference>
<dbReference type="OrthoDB" id="1925340at2759"/>
<accession>A0A835IWS4</accession>
<name>A0A835IWS4_9MAGN</name>
<keyword evidence="2" id="KW-1185">Reference proteome</keyword>
<proteinExistence type="predicted"/>
<reference evidence="1 2" key="1">
    <citation type="submission" date="2020-10" db="EMBL/GenBank/DDBJ databases">
        <title>The Coptis chinensis genome and diversification of protoberbering-type alkaloids.</title>
        <authorList>
            <person name="Wang B."/>
            <person name="Shu S."/>
            <person name="Song C."/>
            <person name="Liu Y."/>
        </authorList>
    </citation>
    <scope>NUCLEOTIDE SEQUENCE [LARGE SCALE GENOMIC DNA]</scope>
    <source>
        <strain evidence="1">HL-2020</strain>
        <tissue evidence="1">Leaf</tissue>
    </source>
</reference>
<evidence type="ECO:0000313" key="2">
    <source>
        <dbReference type="Proteomes" id="UP000631114"/>
    </source>
</evidence>
<organism evidence="1 2">
    <name type="scientific">Coptis chinensis</name>
    <dbReference type="NCBI Taxonomy" id="261450"/>
    <lineage>
        <taxon>Eukaryota</taxon>
        <taxon>Viridiplantae</taxon>
        <taxon>Streptophyta</taxon>
        <taxon>Embryophyta</taxon>
        <taxon>Tracheophyta</taxon>
        <taxon>Spermatophyta</taxon>
        <taxon>Magnoliopsida</taxon>
        <taxon>Ranunculales</taxon>
        <taxon>Ranunculaceae</taxon>
        <taxon>Coptidoideae</taxon>
        <taxon>Coptis</taxon>
    </lineage>
</organism>
<dbReference type="InterPro" id="IPR027902">
    <property type="entry name" value="DUF4487"/>
</dbReference>